<sequence length="73" mass="8404">MNTEVIRVNRIKKLRLEKEWSQLELFKRSGVSQSHIHYLESGNKQPTITILRKLADALGVTVAELLDEEEQTA</sequence>
<dbReference type="InterPro" id="IPR050807">
    <property type="entry name" value="TransReg_Diox_bact_type"/>
</dbReference>
<organism evidence="3 4">
    <name type="scientific">Aneurinibacillus thermoaerophilus</name>
    <dbReference type="NCBI Taxonomy" id="143495"/>
    <lineage>
        <taxon>Bacteria</taxon>
        <taxon>Bacillati</taxon>
        <taxon>Bacillota</taxon>
        <taxon>Bacilli</taxon>
        <taxon>Bacillales</taxon>
        <taxon>Paenibacillaceae</taxon>
        <taxon>Aneurinibacillus group</taxon>
        <taxon>Aneurinibacillus</taxon>
    </lineage>
</organism>
<keyword evidence="1" id="KW-0238">DNA-binding</keyword>
<dbReference type="Gene3D" id="1.10.260.40">
    <property type="entry name" value="lambda repressor-like DNA-binding domains"/>
    <property type="match status" value="1"/>
</dbReference>
<dbReference type="PANTHER" id="PTHR46797:SF1">
    <property type="entry name" value="METHYLPHOSPHONATE SYNTHASE"/>
    <property type="match status" value="1"/>
</dbReference>
<evidence type="ECO:0000313" key="3">
    <source>
        <dbReference type="EMBL" id="QYY44416.1"/>
    </source>
</evidence>
<proteinExistence type="predicted"/>
<dbReference type="PANTHER" id="PTHR46797">
    <property type="entry name" value="HTH-TYPE TRANSCRIPTIONAL REGULATOR"/>
    <property type="match status" value="1"/>
</dbReference>
<dbReference type="Proteomes" id="UP000826616">
    <property type="component" value="Chromosome"/>
</dbReference>
<dbReference type="SUPFAM" id="SSF47413">
    <property type="entry name" value="lambda repressor-like DNA-binding domains"/>
    <property type="match status" value="1"/>
</dbReference>
<dbReference type="InterPro" id="IPR010982">
    <property type="entry name" value="Lambda_DNA-bd_dom_sf"/>
</dbReference>
<feature type="domain" description="HTH cro/C1-type" evidence="2">
    <location>
        <begin position="11"/>
        <end position="65"/>
    </location>
</feature>
<evidence type="ECO:0000256" key="1">
    <source>
        <dbReference type="ARBA" id="ARBA00023125"/>
    </source>
</evidence>
<dbReference type="EMBL" id="CP080764">
    <property type="protein sequence ID" value="QYY44416.1"/>
    <property type="molecule type" value="Genomic_DNA"/>
</dbReference>
<evidence type="ECO:0000313" key="4">
    <source>
        <dbReference type="Proteomes" id="UP000826616"/>
    </source>
</evidence>
<dbReference type="PROSITE" id="PS50943">
    <property type="entry name" value="HTH_CROC1"/>
    <property type="match status" value="1"/>
</dbReference>
<dbReference type="SMART" id="SM00530">
    <property type="entry name" value="HTH_XRE"/>
    <property type="match status" value="1"/>
</dbReference>
<name>A0ABX8YF89_ANETH</name>
<gene>
    <name evidence="3" type="ORF">K3F53_01895</name>
</gene>
<dbReference type="InterPro" id="IPR001387">
    <property type="entry name" value="Cro/C1-type_HTH"/>
</dbReference>
<accession>A0ABX8YF89</accession>
<keyword evidence="4" id="KW-1185">Reference proteome</keyword>
<dbReference type="Pfam" id="PF01381">
    <property type="entry name" value="HTH_3"/>
    <property type="match status" value="1"/>
</dbReference>
<reference evidence="3 4" key="1">
    <citation type="submission" date="2021-08" db="EMBL/GenBank/DDBJ databases">
        <title>Complete genome sequence of the strain Aneurinibacillus thermoaerophilus CCM 8960.</title>
        <authorList>
            <person name="Musilova J."/>
            <person name="Kourilova X."/>
            <person name="Pernicova I."/>
            <person name="Bezdicek M."/>
            <person name="Lengerova M."/>
            <person name="Obruca S."/>
            <person name="Sedlar K."/>
        </authorList>
    </citation>
    <scope>NUCLEOTIDE SEQUENCE [LARGE SCALE GENOMIC DNA]</scope>
    <source>
        <strain evidence="3 4">CCM 8960</strain>
    </source>
</reference>
<dbReference type="CDD" id="cd00093">
    <property type="entry name" value="HTH_XRE"/>
    <property type="match status" value="1"/>
</dbReference>
<evidence type="ECO:0000259" key="2">
    <source>
        <dbReference type="PROSITE" id="PS50943"/>
    </source>
</evidence>
<protein>
    <submittedName>
        <fullName evidence="3">Helix-turn-helix domain-containing protein</fullName>
    </submittedName>
</protein>